<proteinExistence type="inferred from homology"/>
<keyword evidence="9" id="KW-1185">Reference proteome</keyword>
<keyword evidence="6" id="KW-0732">Signal</keyword>
<feature type="signal peptide" evidence="6">
    <location>
        <begin position="1"/>
        <end position="28"/>
    </location>
</feature>
<keyword evidence="3 5" id="KW-0378">Hydrolase</keyword>
<feature type="chain" id="PRO_5047536993" evidence="6">
    <location>
        <begin position="29"/>
        <end position="415"/>
    </location>
</feature>
<feature type="domain" description="Peptidase S8/S53" evidence="7">
    <location>
        <begin position="190"/>
        <end position="411"/>
    </location>
</feature>
<comment type="caution">
    <text evidence="8">The sequence shown here is derived from an EMBL/GenBank/DDBJ whole genome shotgun (WGS) entry which is preliminary data.</text>
</comment>
<dbReference type="InterPro" id="IPR050131">
    <property type="entry name" value="Peptidase_S8_subtilisin-like"/>
</dbReference>
<dbReference type="PROSITE" id="PS51892">
    <property type="entry name" value="SUBTILASE"/>
    <property type="match status" value="1"/>
</dbReference>
<feature type="active site" description="Charge relay system" evidence="5">
    <location>
        <position position="363"/>
    </location>
</feature>
<organism evidence="8 9">
    <name type="scientific">Rhodanobacter soli</name>
    <dbReference type="NCBI Taxonomy" id="590609"/>
    <lineage>
        <taxon>Bacteria</taxon>
        <taxon>Pseudomonadati</taxon>
        <taxon>Pseudomonadota</taxon>
        <taxon>Gammaproteobacteria</taxon>
        <taxon>Lysobacterales</taxon>
        <taxon>Rhodanobacteraceae</taxon>
        <taxon>Rhodanobacter</taxon>
    </lineage>
</organism>
<dbReference type="PANTHER" id="PTHR43806">
    <property type="entry name" value="PEPTIDASE S8"/>
    <property type="match status" value="1"/>
</dbReference>
<protein>
    <submittedName>
        <fullName evidence="8">Subtilisin family serine protease</fullName>
    </submittedName>
</protein>
<gene>
    <name evidence="8" type="ORF">ABIE04_000211</name>
</gene>
<evidence type="ECO:0000256" key="4">
    <source>
        <dbReference type="ARBA" id="ARBA00022825"/>
    </source>
</evidence>
<evidence type="ECO:0000256" key="3">
    <source>
        <dbReference type="ARBA" id="ARBA00022801"/>
    </source>
</evidence>
<keyword evidence="4 5" id="KW-0720">Serine protease</keyword>
<dbReference type="InterPro" id="IPR036852">
    <property type="entry name" value="Peptidase_S8/S53_dom_sf"/>
</dbReference>
<dbReference type="Gene3D" id="3.40.50.200">
    <property type="entry name" value="Peptidase S8/S53 domain"/>
    <property type="match status" value="1"/>
</dbReference>
<dbReference type="Proteomes" id="UP001549251">
    <property type="component" value="Unassembled WGS sequence"/>
</dbReference>
<feature type="active site" description="Charge relay system" evidence="5">
    <location>
        <position position="197"/>
    </location>
</feature>
<evidence type="ECO:0000256" key="2">
    <source>
        <dbReference type="ARBA" id="ARBA00022670"/>
    </source>
</evidence>
<reference evidence="8 9" key="1">
    <citation type="submission" date="2024-06" db="EMBL/GenBank/DDBJ databases">
        <title>Sorghum-associated microbial communities from plants grown in Nebraska, USA.</title>
        <authorList>
            <person name="Schachtman D."/>
        </authorList>
    </citation>
    <scope>NUCLEOTIDE SEQUENCE [LARGE SCALE GENOMIC DNA]</scope>
    <source>
        <strain evidence="8 9">1757</strain>
    </source>
</reference>
<dbReference type="GO" id="GO:0008233">
    <property type="term" value="F:peptidase activity"/>
    <property type="evidence" value="ECO:0007669"/>
    <property type="project" value="UniProtKB-KW"/>
</dbReference>
<feature type="active site" description="Charge relay system" evidence="5">
    <location>
        <position position="215"/>
    </location>
</feature>
<evidence type="ECO:0000256" key="5">
    <source>
        <dbReference type="PROSITE-ProRule" id="PRU01240"/>
    </source>
</evidence>
<dbReference type="SUPFAM" id="SSF52743">
    <property type="entry name" value="Subtilisin-like"/>
    <property type="match status" value="1"/>
</dbReference>
<dbReference type="InterPro" id="IPR015500">
    <property type="entry name" value="Peptidase_S8_subtilisin-rel"/>
</dbReference>
<evidence type="ECO:0000313" key="8">
    <source>
        <dbReference type="EMBL" id="MET4567884.1"/>
    </source>
</evidence>
<dbReference type="GO" id="GO:0006508">
    <property type="term" value="P:proteolysis"/>
    <property type="evidence" value="ECO:0007669"/>
    <property type="project" value="UniProtKB-KW"/>
</dbReference>
<keyword evidence="2 5" id="KW-0645">Protease</keyword>
<dbReference type="PRINTS" id="PR00723">
    <property type="entry name" value="SUBTILISIN"/>
</dbReference>
<accession>A0ABV2PS83</accession>
<comment type="similarity">
    <text evidence="1 5">Belongs to the peptidase S8 family.</text>
</comment>
<sequence length="415" mass="42744">MPLHRPPALFVPLLAIAFAVAGATPARAQVLGPVQGLPNLQVPGTNLPAVVPASPLRSVDDLLRGPLAITRKLQIDTLLRREPRRVGVDPHGAPILRGEFLAMGLSAAQRDAVQAQGFVVDREASTDATLGLDFVVLHDTRGRSTARAMRALRQAAPDAAFTYQHLYLPAGDGDVAGATTSATPSSSTPGQRVGLVDGGVDPADPALAHARIEQHGCKTANPSRHGTAVAARLVAGDPDTLYAADLWCGDAVGGATSNLVDALAWMARERVAVVNISLVGPDNPVLARAVQAMIARGHVLVSAVGNDGPAAPPLFPAAYPDVIGVSGVDARDRVLPESGSGDQVDFCASGVIGSGRNALRGTSFAAPIVARKAAQLLDAPRAGAATQVQQRLIGEARRPDAVGRDPRCGYGLLSP</sequence>
<evidence type="ECO:0000256" key="6">
    <source>
        <dbReference type="SAM" id="SignalP"/>
    </source>
</evidence>
<evidence type="ECO:0000256" key="1">
    <source>
        <dbReference type="ARBA" id="ARBA00011073"/>
    </source>
</evidence>
<name>A0ABV2PS83_9GAMM</name>
<evidence type="ECO:0000313" key="9">
    <source>
        <dbReference type="Proteomes" id="UP001549251"/>
    </source>
</evidence>
<dbReference type="Pfam" id="PF00082">
    <property type="entry name" value="Peptidase_S8"/>
    <property type="match status" value="1"/>
</dbReference>
<dbReference type="PANTHER" id="PTHR43806:SF11">
    <property type="entry name" value="CEREVISIN-RELATED"/>
    <property type="match status" value="1"/>
</dbReference>
<dbReference type="EMBL" id="JBEPSD010000001">
    <property type="protein sequence ID" value="MET4567884.1"/>
    <property type="molecule type" value="Genomic_DNA"/>
</dbReference>
<dbReference type="InterPro" id="IPR000209">
    <property type="entry name" value="Peptidase_S8/S53_dom"/>
</dbReference>
<evidence type="ECO:0000259" key="7">
    <source>
        <dbReference type="Pfam" id="PF00082"/>
    </source>
</evidence>
<dbReference type="RefSeq" id="WP_354546749.1">
    <property type="nucleotide sequence ID" value="NZ_JBEPSD010000001.1"/>
</dbReference>